<reference evidence="2" key="1">
    <citation type="submission" date="2013-11" db="EMBL/GenBank/DDBJ databases">
        <title>Genome sequence of the fusiform rust pathogen reveals effectors for host alternation and coevolution with pine.</title>
        <authorList>
            <consortium name="DOE Joint Genome Institute"/>
            <person name="Smith K."/>
            <person name="Pendleton A."/>
            <person name="Kubisiak T."/>
            <person name="Anderson C."/>
            <person name="Salamov A."/>
            <person name="Aerts A."/>
            <person name="Riley R."/>
            <person name="Clum A."/>
            <person name="Lindquist E."/>
            <person name="Ence D."/>
            <person name="Campbell M."/>
            <person name="Kronenberg Z."/>
            <person name="Feau N."/>
            <person name="Dhillon B."/>
            <person name="Hamelin R."/>
            <person name="Burleigh J."/>
            <person name="Smith J."/>
            <person name="Yandell M."/>
            <person name="Nelson C."/>
            <person name="Grigoriev I."/>
            <person name="Davis J."/>
        </authorList>
    </citation>
    <scope>NUCLEOTIDE SEQUENCE</scope>
    <source>
        <strain evidence="2">G11</strain>
    </source>
</reference>
<dbReference type="Gene3D" id="3.40.50.1240">
    <property type="entry name" value="Phosphoglycerate mutase-like"/>
    <property type="match status" value="1"/>
</dbReference>
<dbReference type="InterPro" id="IPR033379">
    <property type="entry name" value="Acid_Pase_AS"/>
</dbReference>
<organism evidence="2 3">
    <name type="scientific">Cronartium quercuum f. sp. fusiforme G11</name>
    <dbReference type="NCBI Taxonomy" id="708437"/>
    <lineage>
        <taxon>Eukaryota</taxon>
        <taxon>Fungi</taxon>
        <taxon>Dikarya</taxon>
        <taxon>Basidiomycota</taxon>
        <taxon>Pucciniomycotina</taxon>
        <taxon>Pucciniomycetes</taxon>
        <taxon>Pucciniales</taxon>
        <taxon>Coleosporiaceae</taxon>
        <taxon>Cronartium</taxon>
    </lineage>
</organism>
<keyword evidence="1" id="KW-0378">Hydrolase</keyword>
<sequence length="395" mass="43923">APYHSVGIYAQPPAGCRATCVVQLQRHGARYPTAHVGRKIEQALAKLHAAGELLDKTFEFVNRYRYTLRTDNLLPFGAQESLYAGAEFRKRYIELVEGPTEPFVRASASQRVIDSASNFTAGLGVRVPVLTISEPLDDHSCPNAPEMGYASQWLSAFAGPVADRLNGKARALALTTTDVISLMQLCYFESLATGRLSEFCGIFLSSEWVGYGNTGSSSILLLNRLYKHGHGNRLGPVQGVGYVAELLSRLTRNRTHVNVDRTQVNHTLDQSSESFPLDRAIYLDFSHDNQMISIITAMGLKRAEPLLSAEVPPRPQREWRISSIVPFAGRMTVEKLTCDQMRGEQVRVFLNDAQVRMPMCEDRLEGMCTLEDFVNSQRFVIENGNGLYDLVCTTL</sequence>
<evidence type="ECO:0008006" key="4">
    <source>
        <dbReference type="Google" id="ProtNLM"/>
    </source>
</evidence>
<proteinExistence type="predicted"/>
<name>A0A9P6NQ28_9BASI</name>
<protein>
    <recommendedName>
        <fullName evidence="4">3-phytase</fullName>
    </recommendedName>
</protein>
<evidence type="ECO:0000256" key="1">
    <source>
        <dbReference type="ARBA" id="ARBA00022801"/>
    </source>
</evidence>
<dbReference type="InterPro" id="IPR029033">
    <property type="entry name" value="His_PPase_superfam"/>
</dbReference>
<dbReference type="Pfam" id="PF00328">
    <property type="entry name" value="His_Phos_2"/>
    <property type="match status" value="1"/>
</dbReference>
<feature type="non-terminal residue" evidence="2">
    <location>
        <position position="1"/>
    </location>
</feature>
<evidence type="ECO:0000313" key="3">
    <source>
        <dbReference type="Proteomes" id="UP000886653"/>
    </source>
</evidence>
<dbReference type="SUPFAM" id="SSF53254">
    <property type="entry name" value="Phosphoglycerate mutase-like"/>
    <property type="match status" value="1"/>
</dbReference>
<evidence type="ECO:0000313" key="2">
    <source>
        <dbReference type="EMBL" id="KAG0150118.1"/>
    </source>
</evidence>
<dbReference type="CDD" id="cd07061">
    <property type="entry name" value="HP_HAP_like"/>
    <property type="match status" value="1"/>
</dbReference>
<dbReference type="PROSITE" id="PS00778">
    <property type="entry name" value="HIS_ACID_PHOSPHAT_2"/>
    <property type="match status" value="1"/>
</dbReference>
<dbReference type="Proteomes" id="UP000886653">
    <property type="component" value="Unassembled WGS sequence"/>
</dbReference>
<gene>
    <name evidence="2" type="ORF">CROQUDRAFT_38804</name>
</gene>
<dbReference type="PANTHER" id="PTHR20963">
    <property type="entry name" value="MULTIPLE INOSITOL POLYPHOSPHATE PHOSPHATASE-RELATED"/>
    <property type="match status" value="1"/>
</dbReference>
<dbReference type="PANTHER" id="PTHR20963:SF24">
    <property type="entry name" value="3-PHYTASE B"/>
    <property type="match status" value="1"/>
</dbReference>
<comment type="caution">
    <text evidence="2">The sequence shown here is derived from an EMBL/GenBank/DDBJ whole genome shotgun (WGS) entry which is preliminary data.</text>
</comment>
<dbReference type="OrthoDB" id="6509975at2759"/>
<dbReference type="GO" id="GO:0003993">
    <property type="term" value="F:acid phosphatase activity"/>
    <property type="evidence" value="ECO:0007669"/>
    <property type="project" value="TreeGrafter"/>
</dbReference>
<dbReference type="AlphaFoldDB" id="A0A9P6NQ28"/>
<dbReference type="InterPro" id="IPR000560">
    <property type="entry name" value="His_Pase_clade-2"/>
</dbReference>
<accession>A0A9P6NQ28</accession>
<keyword evidence="3" id="KW-1185">Reference proteome</keyword>
<dbReference type="EMBL" id="MU167222">
    <property type="protein sequence ID" value="KAG0150118.1"/>
    <property type="molecule type" value="Genomic_DNA"/>
</dbReference>